<dbReference type="Proteomes" id="UP000321945">
    <property type="component" value="Unassembled WGS sequence"/>
</dbReference>
<evidence type="ECO:0000313" key="6">
    <source>
        <dbReference type="EMBL" id="TXD70232.1"/>
    </source>
</evidence>
<organism evidence="6 7">
    <name type="scientific">Aequorivita lipolytica</name>
    <dbReference type="NCBI Taxonomy" id="153267"/>
    <lineage>
        <taxon>Bacteria</taxon>
        <taxon>Pseudomonadati</taxon>
        <taxon>Bacteroidota</taxon>
        <taxon>Flavobacteriia</taxon>
        <taxon>Flavobacteriales</taxon>
        <taxon>Flavobacteriaceae</taxon>
        <taxon>Aequorivita</taxon>
    </lineage>
</organism>
<evidence type="ECO:0000256" key="2">
    <source>
        <dbReference type="ARBA" id="ARBA00023136"/>
    </source>
</evidence>
<keyword evidence="3" id="KW-0998">Cell outer membrane</keyword>
<sequence>MSPRISTYVMNRLFMLLCCLQASVLMAQDFSVSGKVTDEGNSPLSFVNVLVYEVDTETPLKGTTTNEDGSFILKGLPAATYTLIFSYIGFEDFLRTIELSSNKNLGNIALKENQEMLDETVVTAKLPTIRKTAGKLVFEVENTSLSVGSTMDLLKKTPGVAVIGENIQVKFSSPVIYINGKRVYLSSSEILSLLENTDAANIKSIEVITNPSSKYDAESGTVLNIITSKAISVGYKGSVNATYEQAIFPKYNFGTSHFYKNKWLNVYASYSYANKKLYKEDENNIRFFQPDEVSTKSIWETYFNRTTEFYNHNGNVVLDFTLDAKNTISLTSNVSLTPKVDYENHGHSLIYNPQRQLDSTITTLSYVGYEKQNLTIALDYNRVLNDKGATLSTSANYIYYDNDQNQSVSSDYLLPNGDFLRNNSFSTDSKQNSQIFTGQADVSSELWGGTFDAGVKFSSIDTKSKLDFFNTVNNNSTFNNALSDNFNYKENIYAEYINFEKEWEKWSMTAGLRGEYTDIDAISRSLGEVNIQQYFELFPSASVNYTINDDNSIGISYNQSIHRPRYESLNPFKYFITENNFSGGNPNLIPAIDDKITLSYSHKNKLFFNLYYQNTKNALSNLTFQDNENSTLRRVESNLIKSYQYSFDILYYDSLFNWWWFQISTSTFYLADKFNAFESVQQSYKNDTYGQYIQTASNFTLSKDRSFTADLTTVYFSNIVSGSVYYENRFLLNISFRKEFWDKQASISAGVEDLLNTYNVPVSTKYYNQDNHYFAKPESPLFKVGLKYNFGNARLRDNNKELNLEESERL</sequence>
<dbReference type="InterPro" id="IPR008969">
    <property type="entry name" value="CarboxyPept-like_regulatory"/>
</dbReference>
<keyword evidence="4" id="KW-0732">Signal</keyword>
<accession>A0A5C6YT31</accession>
<dbReference type="Pfam" id="PF14905">
    <property type="entry name" value="OMP_b-brl_3"/>
    <property type="match status" value="1"/>
</dbReference>
<dbReference type="SUPFAM" id="SSF56935">
    <property type="entry name" value="Porins"/>
    <property type="match status" value="1"/>
</dbReference>
<feature type="signal peptide" evidence="4">
    <location>
        <begin position="1"/>
        <end position="27"/>
    </location>
</feature>
<dbReference type="GO" id="GO:0009279">
    <property type="term" value="C:cell outer membrane"/>
    <property type="evidence" value="ECO:0007669"/>
    <property type="project" value="UniProtKB-SubCell"/>
</dbReference>
<comment type="subcellular location">
    <subcellularLocation>
        <location evidence="1">Cell outer membrane</location>
    </subcellularLocation>
</comment>
<proteinExistence type="predicted"/>
<dbReference type="Pfam" id="PF13715">
    <property type="entry name" value="CarbopepD_reg_2"/>
    <property type="match status" value="1"/>
</dbReference>
<dbReference type="EMBL" id="VORU01000002">
    <property type="protein sequence ID" value="TXD70232.1"/>
    <property type="molecule type" value="Genomic_DNA"/>
</dbReference>
<evidence type="ECO:0000256" key="4">
    <source>
        <dbReference type="SAM" id="SignalP"/>
    </source>
</evidence>
<dbReference type="Gene3D" id="2.60.40.1120">
    <property type="entry name" value="Carboxypeptidase-like, regulatory domain"/>
    <property type="match status" value="1"/>
</dbReference>
<dbReference type="InterPro" id="IPR041700">
    <property type="entry name" value="OMP_b-brl_3"/>
</dbReference>
<dbReference type="Gene3D" id="2.40.170.20">
    <property type="entry name" value="TonB-dependent receptor, beta-barrel domain"/>
    <property type="match status" value="1"/>
</dbReference>
<feature type="chain" id="PRO_5022989130" evidence="4">
    <location>
        <begin position="28"/>
        <end position="810"/>
    </location>
</feature>
<protein>
    <submittedName>
        <fullName evidence="6">TonB-dependent receptor</fullName>
    </submittedName>
</protein>
<keyword evidence="6" id="KW-0675">Receptor</keyword>
<evidence type="ECO:0000256" key="3">
    <source>
        <dbReference type="ARBA" id="ARBA00023237"/>
    </source>
</evidence>
<reference evidence="6 7" key="1">
    <citation type="submission" date="2019-08" db="EMBL/GenBank/DDBJ databases">
        <title>Genome of Aequorivita lipolytica Y10-2 (type strain).</title>
        <authorList>
            <person name="Bowman J.P."/>
        </authorList>
    </citation>
    <scope>NUCLEOTIDE SEQUENCE [LARGE SCALE GENOMIC DNA]</scope>
    <source>
        <strain evidence="6 7">Y10-2</strain>
    </source>
</reference>
<feature type="domain" description="Outer membrane protein beta-barrel" evidence="5">
    <location>
        <begin position="384"/>
        <end position="788"/>
    </location>
</feature>
<evidence type="ECO:0000256" key="1">
    <source>
        <dbReference type="ARBA" id="ARBA00004442"/>
    </source>
</evidence>
<gene>
    <name evidence="6" type="ORF">ESV24_03455</name>
</gene>
<keyword evidence="7" id="KW-1185">Reference proteome</keyword>
<name>A0A5C6YT31_9FLAO</name>
<evidence type="ECO:0000259" key="5">
    <source>
        <dbReference type="Pfam" id="PF14905"/>
    </source>
</evidence>
<dbReference type="InterPro" id="IPR036942">
    <property type="entry name" value="Beta-barrel_TonB_sf"/>
</dbReference>
<dbReference type="AlphaFoldDB" id="A0A5C6YT31"/>
<keyword evidence="2" id="KW-0472">Membrane</keyword>
<comment type="caution">
    <text evidence="6">The sequence shown here is derived from an EMBL/GenBank/DDBJ whole genome shotgun (WGS) entry which is preliminary data.</text>
</comment>
<dbReference type="SUPFAM" id="SSF49464">
    <property type="entry name" value="Carboxypeptidase regulatory domain-like"/>
    <property type="match status" value="1"/>
</dbReference>
<evidence type="ECO:0000313" key="7">
    <source>
        <dbReference type="Proteomes" id="UP000321945"/>
    </source>
</evidence>